<gene>
    <name evidence="1" type="ORF">GA0070608_0021</name>
</gene>
<name>A0A1C6TUU7_9ACTN</name>
<proteinExistence type="predicted"/>
<protein>
    <submittedName>
        <fullName evidence="1">Uncharacterized protein</fullName>
    </submittedName>
</protein>
<evidence type="ECO:0000313" key="1">
    <source>
        <dbReference type="EMBL" id="SCL45555.1"/>
    </source>
</evidence>
<dbReference type="EMBL" id="FMIC01000001">
    <property type="protein sequence ID" value="SCL45555.1"/>
    <property type="molecule type" value="Genomic_DNA"/>
</dbReference>
<reference evidence="1 2" key="1">
    <citation type="submission" date="2016-06" db="EMBL/GenBank/DDBJ databases">
        <authorList>
            <person name="Kjaerup R.B."/>
            <person name="Dalgaard T.S."/>
            <person name="Juul-Madsen H.R."/>
        </authorList>
    </citation>
    <scope>NUCLEOTIDE SEQUENCE [LARGE SCALE GENOMIC DNA]</scope>
    <source>
        <strain evidence="1 2">DSM 43363</strain>
    </source>
</reference>
<dbReference type="Proteomes" id="UP000199343">
    <property type="component" value="Unassembled WGS sequence"/>
</dbReference>
<sequence length="61" mass="6446">MADDAAVPMAAPDAEGLPDTVAAGLQSQIDDLTATLEHHQRLFESLRAHGLLPTEPDDGRP</sequence>
<organism evidence="1 2">
    <name type="scientific">Micromonospora peucetia</name>
    <dbReference type="NCBI Taxonomy" id="47871"/>
    <lineage>
        <taxon>Bacteria</taxon>
        <taxon>Bacillati</taxon>
        <taxon>Actinomycetota</taxon>
        <taxon>Actinomycetes</taxon>
        <taxon>Micromonosporales</taxon>
        <taxon>Micromonosporaceae</taxon>
        <taxon>Micromonospora</taxon>
    </lineage>
</organism>
<accession>A0A1C6TUU7</accession>
<dbReference type="AlphaFoldDB" id="A0A1C6TUU7"/>
<evidence type="ECO:0000313" key="2">
    <source>
        <dbReference type="Proteomes" id="UP000199343"/>
    </source>
</evidence>